<feature type="domain" description="Soluble ligand binding" evidence="4">
    <location>
        <begin position="132"/>
        <end position="180"/>
    </location>
</feature>
<dbReference type="PROSITE" id="PS51257">
    <property type="entry name" value="PROKAR_LIPOPROTEIN"/>
    <property type="match status" value="1"/>
</dbReference>
<protein>
    <submittedName>
        <fullName evidence="5">GumB protein</fullName>
    </submittedName>
</protein>
<evidence type="ECO:0000259" key="4">
    <source>
        <dbReference type="Pfam" id="PF10531"/>
    </source>
</evidence>
<dbReference type="PANTHER" id="PTHR33619">
    <property type="entry name" value="POLYSACCHARIDE EXPORT PROTEIN GFCE-RELATED"/>
    <property type="match status" value="1"/>
</dbReference>
<reference evidence="5" key="2">
    <citation type="submission" date="2020-09" db="EMBL/GenBank/DDBJ databases">
        <authorList>
            <person name="Sun Q."/>
            <person name="Kim S."/>
        </authorList>
    </citation>
    <scope>NUCLEOTIDE SEQUENCE</scope>
    <source>
        <strain evidence="5">KCTC 23077</strain>
    </source>
</reference>
<dbReference type="RefSeq" id="WP_189453364.1">
    <property type="nucleotide sequence ID" value="NZ_BMYD01000001.1"/>
</dbReference>
<comment type="caution">
    <text evidence="5">The sequence shown here is derived from an EMBL/GenBank/DDBJ whole genome shotgun (WGS) entry which is preliminary data.</text>
</comment>
<dbReference type="InterPro" id="IPR019554">
    <property type="entry name" value="Soluble_ligand-bd"/>
</dbReference>
<accession>A0A918SVM1</accession>
<feature type="domain" description="Polysaccharide export protein N-terminal" evidence="3">
    <location>
        <begin position="52"/>
        <end position="126"/>
    </location>
</feature>
<dbReference type="Gene3D" id="3.30.1950.10">
    <property type="entry name" value="wza like domain"/>
    <property type="match status" value="1"/>
</dbReference>
<dbReference type="InterPro" id="IPR003715">
    <property type="entry name" value="Poly_export_N"/>
</dbReference>
<evidence type="ECO:0000313" key="5">
    <source>
        <dbReference type="EMBL" id="GHA73007.1"/>
    </source>
</evidence>
<feature type="signal peptide" evidence="2">
    <location>
        <begin position="1"/>
        <end position="29"/>
    </location>
</feature>
<sequence length="236" mass="25502">MLRYPLGSKLSTYRSCAALAAALLLSACASRGPAVAPAILPDADPATAFADRAEYRIGPSDLLSVTVFQIKDLDREVRVANNGQVTLPLIGAVDAGGRTVAEFESDIAKRYEARYLQDPQVTVSVKEFASQRVTVGGAVEKPGIYPMTSRLTLLQAVALAEGVTERAALRNVIVFRNAGGERHFARFDLLAIESGEQPDPELLGEDVIVVDESMGKVAWQNLIKLAPFIGVWRSYR</sequence>
<evidence type="ECO:0000313" key="6">
    <source>
        <dbReference type="Proteomes" id="UP000646426"/>
    </source>
</evidence>
<organism evidence="5 6">
    <name type="scientific">Cognatilysobacter bugurensis</name>
    <dbReference type="NCBI Taxonomy" id="543356"/>
    <lineage>
        <taxon>Bacteria</taxon>
        <taxon>Pseudomonadati</taxon>
        <taxon>Pseudomonadota</taxon>
        <taxon>Gammaproteobacteria</taxon>
        <taxon>Lysobacterales</taxon>
        <taxon>Lysobacteraceae</taxon>
        <taxon>Cognatilysobacter</taxon>
    </lineage>
</organism>
<feature type="chain" id="PRO_5036880960" evidence="2">
    <location>
        <begin position="30"/>
        <end position="236"/>
    </location>
</feature>
<dbReference type="InterPro" id="IPR049712">
    <property type="entry name" value="Poly_export"/>
</dbReference>
<dbReference type="GO" id="GO:0015159">
    <property type="term" value="F:polysaccharide transmembrane transporter activity"/>
    <property type="evidence" value="ECO:0007669"/>
    <property type="project" value="InterPro"/>
</dbReference>
<keyword evidence="1 2" id="KW-0732">Signal</keyword>
<evidence type="ECO:0000256" key="1">
    <source>
        <dbReference type="ARBA" id="ARBA00022729"/>
    </source>
</evidence>
<dbReference type="Pfam" id="PF02563">
    <property type="entry name" value="Poly_export"/>
    <property type="match status" value="1"/>
</dbReference>
<dbReference type="PANTHER" id="PTHR33619:SF3">
    <property type="entry name" value="POLYSACCHARIDE EXPORT PROTEIN GFCE-RELATED"/>
    <property type="match status" value="1"/>
</dbReference>
<dbReference type="Proteomes" id="UP000646426">
    <property type="component" value="Unassembled WGS sequence"/>
</dbReference>
<evidence type="ECO:0000259" key="3">
    <source>
        <dbReference type="Pfam" id="PF02563"/>
    </source>
</evidence>
<name>A0A918SVM1_9GAMM</name>
<reference evidence="5" key="1">
    <citation type="journal article" date="2014" name="Int. J. Syst. Evol. Microbiol.">
        <title>Complete genome sequence of Corynebacterium casei LMG S-19264T (=DSM 44701T), isolated from a smear-ripened cheese.</title>
        <authorList>
            <consortium name="US DOE Joint Genome Institute (JGI-PGF)"/>
            <person name="Walter F."/>
            <person name="Albersmeier A."/>
            <person name="Kalinowski J."/>
            <person name="Ruckert C."/>
        </authorList>
    </citation>
    <scope>NUCLEOTIDE SEQUENCE</scope>
    <source>
        <strain evidence="5">KCTC 23077</strain>
    </source>
</reference>
<evidence type="ECO:0000256" key="2">
    <source>
        <dbReference type="SAM" id="SignalP"/>
    </source>
</evidence>
<dbReference type="Gene3D" id="3.10.560.10">
    <property type="entry name" value="Outer membrane lipoprotein wza domain like"/>
    <property type="match status" value="1"/>
</dbReference>
<dbReference type="EMBL" id="BMYD01000001">
    <property type="protein sequence ID" value="GHA73007.1"/>
    <property type="molecule type" value="Genomic_DNA"/>
</dbReference>
<dbReference type="Pfam" id="PF10531">
    <property type="entry name" value="SLBB"/>
    <property type="match status" value="1"/>
</dbReference>
<gene>
    <name evidence="5" type="primary">gumB</name>
    <name evidence="5" type="ORF">GCM10007067_07050</name>
</gene>
<dbReference type="AlphaFoldDB" id="A0A918SVM1"/>
<proteinExistence type="predicted"/>
<keyword evidence="6" id="KW-1185">Reference proteome</keyword>